<dbReference type="EMBL" id="VUNS01000012">
    <property type="protein sequence ID" value="MST97737.1"/>
    <property type="molecule type" value="Genomic_DNA"/>
</dbReference>
<proteinExistence type="predicted"/>
<organism evidence="1 2">
    <name type="scientific">Victivallis lenta</name>
    <dbReference type="NCBI Taxonomy" id="2606640"/>
    <lineage>
        <taxon>Bacteria</taxon>
        <taxon>Pseudomonadati</taxon>
        <taxon>Lentisphaerota</taxon>
        <taxon>Lentisphaeria</taxon>
        <taxon>Victivallales</taxon>
        <taxon>Victivallaceae</taxon>
        <taxon>Victivallis</taxon>
    </lineage>
</organism>
<protein>
    <submittedName>
        <fullName evidence="1">Uncharacterized protein</fullName>
    </submittedName>
</protein>
<sequence length="154" mass="18159">MTESHPLQSVIHNIIERYLAKYESASVGIYRFHAIDGGEFSKYLNSLKITLNRKAFIPTYCWHYDPYGKHYILFLFICDGYGRYDLADLLSVIRRLWTSHSMSPVEQIDNIRITVNNSTEMLEHLDQWILNLTEPQFCNERIPHQRSYGVSQKI</sequence>
<keyword evidence="2" id="KW-1185">Reference proteome</keyword>
<comment type="caution">
    <text evidence="1">The sequence shown here is derived from an EMBL/GenBank/DDBJ whole genome shotgun (WGS) entry which is preliminary data.</text>
</comment>
<dbReference type="Proteomes" id="UP000435649">
    <property type="component" value="Unassembled WGS sequence"/>
</dbReference>
<evidence type="ECO:0000313" key="1">
    <source>
        <dbReference type="EMBL" id="MST97737.1"/>
    </source>
</evidence>
<evidence type="ECO:0000313" key="2">
    <source>
        <dbReference type="Proteomes" id="UP000435649"/>
    </source>
</evidence>
<name>A0A844G256_9BACT</name>
<dbReference type="AlphaFoldDB" id="A0A844G256"/>
<reference evidence="1 2" key="1">
    <citation type="submission" date="2019-08" db="EMBL/GenBank/DDBJ databases">
        <title>In-depth cultivation of the pig gut microbiome towards novel bacterial diversity and tailored functional studies.</title>
        <authorList>
            <person name="Wylensek D."/>
            <person name="Hitch T.C.A."/>
            <person name="Clavel T."/>
        </authorList>
    </citation>
    <scope>NUCLEOTIDE SEQUENCE [LARGE SCALE GENOMIC DNA]</scope>
    <source>
        <strain evidence="1 2">BBE-744-WT-12</strain>
    </source>
</reference>
<dbReference type="RefSeq" id="WP_154418806.1">
    <property type="nucleotide sequence ID" value="NZ_VUNS01000012.1"/>
</dbReference>
<accession>A0A844G256</accession>
<gene>
    <name evidence="1" type="ORF">FYJ85_11875</name>
</gene>